<dbReference type="PANTHER" id="PTHR31001">
    <property type="entry name" value="UNCHARACTERIZED TRANSCRIPTIONAL REGULATORY PROTEIN"/>
    <property type="match status" value="1"/>
</dbReference>
<dbReference type="SUPFAM" id="SSF57701">
    <property type="entry name" value="Zn2/Cys6 DNA-binding domain"/>
    <property type="match status" value="1"/>
</dbReference>
<sequence length="656" mass="74448">MTTPQPIGPRAQHKHACSLCARRKVKCDKADPCSNCDKAKARCLYEAPIQPRPRKRAADEDLLSRLAAYEELMREHNIDYSQHAHTWITTGPKGQVKERDSANPGSTLPTVIHDRPWIQTQKEISMETERCLWASLPPELKYPPYQSLPRKDDGVRHPVLSMSCLLSSDQPGISQIHPEPRQIYRLWQTFVESVNPLLKIIHVPTVQQRVLDASWNPSGASKPLAAMLFAIYALAIASISMEECLSAFAETKVALSTRYRHAAFRALVEADFLTTRDFEVLQSLVLFLFIDPESELTSTLTGAAIRIGQKIGLHLHKADPKISAFDGEMRVRLWWQLYGIDARTRAAGRSSRPSAGEFGNVSLPLNVNDADLHPEMTELPVEQTGPTEMSCVLMKFEVTNWVRSSARAAEIIDLCSQGTARGAKQTKLEDKAIDELEARYHEKFLRHLDHNVPLHALTYAMAKIAIARMRCKVHNPRGQAWDVGEALMSREKSDVLFESILTWLEMLDLALRSKFSSHIITHMTTKYTMDAYIYMISELRRRRTGERVALAWMLVEKLYEEHPEMIQDISQNPFFSALGDLTLEAWEACRKELVDAQVTGVAGPWPGFIHSIWDQRRNQAVQVSKLSAPELQEIDAAGFMDNGDLDWEYWNDFLRL</sequence>
<dbReference type="Gene3D" id="4.10.240.10">
    <property type="entry name" value="Zn(2)-C6 fungal-type DNA-binding domain"/>
    <property type="match status" value="1"/>
</dbReference>
<proteinExistence type="predicted"/>
<dbReference type="PROSITE" id="PS50048">
    <property type="entry name" value="ZN2_CY6_FUNGAL_2"/>
    <property type="match status" value="1"/>
</dbReference>
<dbReference type="GO" id="GO:0008270">
    <property type="term" value="F:zinc ion binding"/>
    <property type="evidence" value="ECO:0007669"/>
    <property type="project" value="InterPro"/>
</dbReference>
<dbReference type="GO" id="GO:0006351">
    <property type="term" value="P:DNA-templated transcription"/>
    <property type="evidence" value="ECO:0007669"/>
    <property type="project" value="InterPro"/>
</dbReference>
<dbReference type="PANTHER" id="PTHR31001:SF85">
    <property type="entry name" value="ZN(II)2CYS6 TRANSCRIPTION FACTOR (EUROFUNG)"/>
    <property type="match status" value="1"/>
</dbReference>
<dbReference type="CDD" id="cd12148">
    <property type="entry name" value="fungal_TF_MHR"/>
    <property type="match status" value="1"/>
</dbReference>
<evidence type="ECO:0000256" key="2">
    <source>
        <dbReference type="ARBA" id="ARBA00022723"/>
    </source>
</evidence>
<dbReference type="GO" id="GO:0003677">
    <property type="term" value="F:DNA binding"/>
    <property type="evidence" value="ECO:0007669"/>
    <property type="project" value="InterPro"/>
</dbReference>
<protein>
    <submittedName>
        <fullName evidence="5">Fungal-specific transcription factor</fullName>
    </submittedName>
</protein>
<evidence type="ECO:0000256" key="3">
    <source>
        <dbReference type="ARBA" id="ARBA00023242"/>
    </source>
</evidence>
<dbReference type="InterPro" id="IPR050613">
    <property type="entry name" value="Sec_Metabolite_Reg"/>
</dbReference>
<organism evidence="5 6">
    <name type="scientific">Colletotrichum zoysiae</name>
    <dbReference type="NCBI Taxonomy" id="1216348"/>
    <lineage>
        <taxon>Eukaryota</taxon>
        <taxon>Fungi</taxon>
        <taxon>Dikarya</taxon>
        <taxon>Ascomycota</taxon>
        <taxon>Pezizomycotina</taxon>
        <taxon>Sordariomycetes</taxon>
        <taxon>Hypocreomycetidae</taxon>
        <taxon>Glomerellales</taxon>
        <taxon>Glomerellaceae</taxon>
        <taxon>Colletotrichum</taxon>
        <taxon>Colletotrichum graminicola species complex</taxon>
    </lineage>
</organism>
<dbReference type="Proteomes" id="UP001232148">
    <property type="component" value="Unassembled WGS sequence"/>
</dbReference>
<gene>
    <name evidence="5" type="ORF">LX32DRAFT_683056</name>
</gene>
<name>A0AAD9HGY9_9PEZI</name>
<comment type="subcellular location">
    <subcellularLocation>
        <location evidence="1">Nucleus</location>
    </subcellularLocation>
</comment>
<evidence type="ECO:0000259" key="4">
    <source>
        <dbReference type="PROSITE" id="PS50048"/>
    </source>
</evidence>
<dbReference type="AlphaFoldDB" id="A0AAD9HGY9"/>
<dbReference type="Pfam" id="PF00172">
    <property type="entry name" value="Zn_clus"/>
    <property type="match status" value="1"/>
</dbReference>
<reference evidence="5" key="1">
    <citation type="submission" date="2021-06" db="EMBL/GenBank/DDBJ databases">
        <title>Comparative genomics, transcriptomics and evolutionary studies reveal genomic signatures of adaptation to plant cell wall in hemibiotrophic fungi.</title>
        <authorList>
            <consortium name="DOE Joint Genome Institute"/>
            <person name="Baroncelli R."/>
            <person name="Diaz J.F."/>
            <person name="Benocci T."/>
            <person name="Peng M."/>
            <person name="Battaglia E."/>
            <person name="Haridas S."/>
            <person name="Andreopoulos W."/>
            <person name="Labutti K."/>
            <person name="Pangilinan J."/>
            <person name="Floch G.L."/>
            <person name="Makela M.R."/>
            <person name="Henrissat B."/>
            <person name="Grigoriev I.V."/>
            <person name="Crouch J.A."/>
            <person name="De Vries R.P."/>
            <person name="Sukno S.A."/>
            <person name="Thon M.R."/>
        </authorList>
    </citation>
    <scope>NUCLEOTIDE SEQUENCE</scope>
    <source>
        <strain evidence="5">MAFF235873</strain>
    </source>
</reference>
<accession>A0AAD9HGY9</accession>
<keyword evidence="2" id="KW-0479">Metal-binding</keyword>
<dbReference type="GO" id="GO:0005634">
    <property type="term" value="C:nucleus"/>
    <property type="evidence" value="ECO:0007669"/>
    <property type="project" value="UniProtKB-SubCell"/>
</dbReference>
<keyword evidence="6" id="KW-1185">Reference proteome</keyword>
<dbReference type="InterPro" id="IPR036864">
    <property type="entry name" value="Zn2-C6_fun-type_DNA-bd_sf"/>
</dbReference>
<dbReference type="GO" id="GO:0000981">
    <property type="term" value="F:DNA-binding transcription factor activity, RNA polymerase II-specific"/>
    <property type="evidence" value="ECO:0007669"/>
    <property type="project" value="InterPro"/>
</dbReference>
<evidence type="ECO:0000256" key="1">
    <source>
        <dbReference type="ARBA" id="ARBA00004123"/>
    </source>
</evidence>
<dbReference type="InterPro" id="IPR007219">
    <property type="entry name" value="XnlR_reg_dom"/>
</dbReference>
<evidence type="ECO:0000313" key="5">
    <source>
        <dbReference type="EMBL" id="KAK2028653.1"/>
    </source>
</evidence>
<dbReference type="CDD" id="cd00067">
    <property type="entry name" value="GAL4"/>
    <property type="match status" value="1"/>
</dbReference>
<dbReference type="InterPro" id="IPR001138">
    <property type="entry name" value="Zn2Cys6_DnaBD"/>
</dbReference>
<dbReference type="EMBL" id="MU842875">
    <property type="protein sequence ID" value="KAK2028653.1"/>
    <property type="molecule type" value="Genomic_DNA"/>
</dbReference>
<feature type="domain" description="Zn(2)-C6 fungal-type" evidence="4">
    <location>
        <begin position="16"/>
        <end position="45"/>
    </location>
</feature>
<dbReference type="Pfam" id="PF04082">
    <property type="entry name" value="Fungal_trans"/>
    <property type="match status" value="1"/>
</dbReference>
<evidence type="ECO:0000313" key="6">
    <source>
        <dbReference type="Proteomes" id="UP001232148"/>
    </source>
</evidence>
<dbReference type="PROSITE" id="PS00463">
    <property type="entry name" value="ZN2_CY6_FUNGAL_1"/>
    <property type="match status" value="1"/>
</dbReference>
<keyword evidence="3" id="KW-0539">Nucleus</keyword>
<dbReference type="SMART" id="SM00066">
    <property type="entry name" value="GAL4"/>
    <property type="match status" value="1"/>
</dbReference>
<comment type="caution">
    <text evidence="5">The sequence shown here is derived from an EMBL/GenBank/DDBJ whole genome shotgun (WGS) entry which is preliminary data.</text>
</comment>